<reference evidence="8 9" key="1">
    <citation type="journal article" date="2014" name="Nat. Genet.">
        <title>Genome and transcriptome of the porcine whipworm Trichuris suis.</title>
        <authorList>
            <person name="Jex A.R."/>
            <person name="Nejsum P."/>
            <person name="Schwarz E.M."/>
            <person name="Hu L."/>
            <person name="Young N.D."/>
            <person name="Hall R.S."/>
            <person name="Korhonen P.K."/>
            <person name="Liao S."/>
            <person name="Thamsborg S."/>
            <person name="Xia J."/>
            <person name="Xu P."/>
            <person name="Wang S."/>
            <person name="Scheerlinck J.P."/>
            <person name="Hofmann A."/>
            <person name="Sternberg P.W."/>
            <person name="Wang J."/>
            <person name="Gasser R.B."/>
        </authorList>
    </citation>
    <scope>NUCLEOTIDE SEQUENCE [LARGE SCALE GENOMIC DNA]</scope>
    <source>
        <strain evidence="8">DCEP-RM93M</strain>
    </source>
</reference>
<comment type="similarity">
    <text evidence="2">Belongs to the TAF9 family.</text>
</comment>
<dbReference type="Proteomes" id="UP000030764">
    <property type="component" value="Unassembled WGS sequence"/>
</dbReference>
<gene>
    <name evidence="8" type="ORF">M513_10623</name>
</gene>
<feature type="non-terminal residue" evidence="8">
    <location>
        <position position="1"/>
    </location>
</feature>
<dbReference type="GO" id="GO:0051123">
    <property type="term" value="P:RNA polymerase II preinitiation complex assembly"/>
    <property type="evidence" value="ECO:0007669"/>
    <property type="project" value="TreeGrafter"/>
</dbReference>
<dbReference type="AlphaFoldDB" id="A0A085LU43"/>
<evidence type="ECO:0000256" key="7">
    <source>
        <dbReference type="SAM" id="Phobius"/>
    </source>
</evidence>
<keyword evidence="7" id="KW-0812">Transmembrane</keyword>
<dbReference type="CDD" id="cd07979">
    <property type="entry name" value="HFD_TAF9"/>
    <property type="match status" value="1"/>
</dbReference>
<keyword evidence="7" id="KW-1133">Transmembrane helix</keyword>
<keyword evidence="9" id="KW-1185">Reference proteome</keyword>
<feature type="region of interest" description="Disordered" evidence="6">
    <location>
        <begin position="180"/>
        <end position="211"/>
    </location>
</feature>
<dbReference type="SUPFAM" id="SSF47113">
    <property type="entry name" value="Histone-fold"/>
    <property type="match status" value="1"/>
</dbReference>
<evidence type="ECO:0000256" key="5">
    <source>
        <dbReference type="ARBA" id="ARBA00023242"/>
    </source>
</evidence>
<feature type="compositionally biased region" description="Basic and acidic residues" evidence="6">
    <location>
        <begin position="202"/>
        <end position="211"/>
    </location>
</feature>
<keyword evidence="4" id="KW-0804">Transcription</keyword>
<dbReference type="GO" id="GO:0016251">
    <property type="term" value="F:RNA polymerase II general transcription initiation factor activity"/>
    <property type="evidence" value="ECO:0007669"/>
    <property type="project" value="TreeGrafter"/>
</dbReference>
<dbReference type="Pfam" id="PF02291">
    <property type="entry name" value="TFIID-31kDa"/>
    <property type="match status" value="1"/>
</dbReference>
<dbReference type="Gene3D" id="1.10.20.10">
    <property type="entry name" value="Histone, subunit A"/>
    <property type="match status" value="1"/>
</dbReference>
<evidence type="ECO:0000313" key="9">
    <source>
        <dbReference type="Proteomes" id="UP000030764"/>
    </source>
</evidence>
<dbReference type="PANTHER" id="PTHR48068">
    <property type="entry name" value="TAF9 RNA POLYMERASE II, TATA BOX-BINDING PROTEIN (TBP)-ASSOCIATED FACTOR"/>
    <property type="match status" value="1"/>
</dbReference>
<name>A0A085LU43_9BILA</name>
<sequence>LVLEVLIIVLIQYIALVKNNGNAHTCYEKLYFLYNVYLNFAAVVAVFVFEMPPPIMPKDAEAMVELLKKIGVEDYEPRVINFLVELAYRSSFSLLEDAHVLAEYSNKDVATAEDVLLAIRLNEEKCSDLRSIVQRYAEEINAVDLPTFKKDFDASTSLSSLDNAMGENYQLRSDLKQLLEEEHSRSAGDAFSELEDVGDAGIPEKRQKLDL</sequence>
<dbReference type="GO" id="GO:0005669">
    <property type="term" value="C:transcription factor TFIID complex"/>
    <property type="evidence" value="ECO:0007669"/>
    <property type="project" value="TreeGrafter"/>
</dbReference>
<keyword evidence="7" id="KW-0472">Membrane</keyword>
<proteinExistence type="inferred from homology"/>
<comment type="subcellular location">
    <subcellularLocation>
        <location evidence="1">Nucleus</location>
    </subcellularLocation>
</comment>
<accession>A0A085LU43</accession>
<evidence type="ECO:0000256" key="3">
    <source>
        <dbReference type="ARBA" id="ARBA00023015"/>
    </source>
</evidence>
<dbReference type="GO" id="GO:0000124">
    <property type="term" value="C:SAGA complex"/>
    <property type="evidence" value="ECO:0007669"/>
    <property type="project" value="TreeGrafter"/>
</dbReference>
<evidence type="ECO:0000256" key="6">
    <source>
        <dbReference type="SAM" id="MobiDB-lite"/>
    </source>
</evidence>
<keyword evidence="5" id="KW-0539">Nucleus</keyword>
<dbReference type="InterPro" id="IPR003162">
    <property type="entry name" value="TFIID-31"/>
</dbReference>
<dbReference type="InterPro" id="IPR009072">
    <property type="entry name" value="Histone-fold"/>
</dbReference>
<dbReference type="GO" id="GO:0046982">
    <property type="term" value="F:protein heterodimerization activity"/>
    <property type="evidence" value="ECO:0007669"/>
    <property type="project" value="InterPro"/>
</dbReference>
<evidence type="ECO:0000256" key="2">
    <source>
        <dbReference type="ARBA" id="ARBA00007646"/>
    </source>
</evidence>
<feature type="transmembrane region" description="Helical" evidence="7">
    <location>
        <begin position="31"/>
        <end position="49"/>
    </location>
</feature>
<dbReference type="PANTHER" id="PTHR48068:SF4">
    <property type="entry name" value="TATA-BOX BINDING PROTEIN ASSOCIATED FACTOR 9"/>
    <property type="match status" value="1"/>
</dbReference>
<evidence type="ECO:0000313" key="8">
    <source>
        <dbReference type="EMBL" id="KFD48489.1"/>
    </source>
</evidence>
<organism evidence="8 9">
    <name type="scientific">Trichuris suis</name>
    <name type="common">pig whipworm</name>
    <dbReference type="NCBI Taxonomy" id="68888"/>
    <lineage>
        <taxon>Eukaryota</taxon>
        <taxon>Metazoa</taxon>
        <taxon>Ecdysozoa</taxon>
        <taxon>Nematoda</taxon>
        <taxon>Enoplea</taxon>
        <taxon>Dorylaimia</taxon>
        <taxon>Trichinellida</taxon>
        <taxon>Trichuridae</taxon>
        <taxon>Trichuris</taxon>
    </lineage>
</organism>
<evidence type="ECO:0000256" key="1">
    <source>
        <dbReference type="ARBA" id="ARBA00004123"/>
    </source>
</evidence>
<dbReference type="GO" id="GO:0003713">
    <property type="term" value="F:transcription coactivator activity"/>
    <property type="evidence" value="ECO:0007669"/>
    <property type="project" value="TreeGrafter"/>
</dbReference>
<evidence type="ECO:0000256" key="4">
    <source>
        <dbReference type="ARBA" id="ARBA00023163"/>
    </source>
</evidence>
<dbReference type="EMBL" id="KL363292">
    <property type="protein sequence ID" value="KFD48489.1"/>
    <property type="molecule type" value="Genomic_DNA"/>
</dbReference>
<dbReference type="InterPro" id="IPR051431">
    <property type="entry name" value="TFIID_subunit_9"/>
</dbReference>
<protein>
    <submittedName>
        <fullName evidence="8">Uncharacterized protein</fullName>
    </submittedName>
</protein>
<keyword evidence="3" id="KW-0805">Transcription regulation</keyword>